<dbReference type="Proteomes" id="UP000298642">
    <property type="component" value="Chromosome"/>
</dbReference>
<dbReference type="Gene3D" id="1.10.260.40">
    <property type="entry name" value="lambda repressor-like DNA-binding domains"/>
    <property type="match status" value="1"/>
</dbReference>
<dbReference type="PROSITE" id="PS50943">
    <property type="entry name" value="HTH_CROC1"/>
    <property type="match status" value="1"/>
</dbReference>
<name>A0A4D7AH05_9FIRM</name>
<accession>A0A4D7AH05</accession>
<evidence type="ECO:0000259" key="1">
    <source>
        <dbReference type="PROSITE" id="PS50943"/>
    </source>
</evidence>
<evidence type="ECO:0000313" key="2">
    <source>
        <dbReference type="EMBL" id="QCI58894.1"/>
    </source>
</evidence>
<dbReference type="RefSeq" id="WP_081692082.1">
    <property type="nucleotide sequence ID" value="NZ_CP034413.3"/>
</dbReference>
<evidence type="ECO:0000313" key="3">
    <source>
        <dbReference type="Proteomes" id="UP000298642"/>
    </source>
</evidence>
<dbReference type="SUPFAM" id="SSF47413">
    <property type="entry name" value="lambda repressor-like DNA-binding domains"/>
    <property type="match status" value="1"/>
</dbReference>
<feature type="domain" description="HTH cro/C1-type" evidence="1">
    <location>
        <begin position="10"/>
        <end position="46"/>
    </location>
</feature>
<gene>
    <name evidence="2" type="ORF">EIO64_06350</name>
</gene>
<dbReference type="Pfam" id="PF01381">
    <property type="entry name" value="HTH_3"/>
    <property type="match status" value="1"/>
</dbReference>
<dbReference type="AlphaFoldDB" id="A0A4D7AH05"/>
<protein>
    <submittedName>
        <fullName evidence="2">Helix-turn-helix domain-containing protein</fullName>
    </submittedName>
</protein>
<dbReference type="KEGG" id="obj:EIO64_06350"/>
<dbReference type="InterPro" id="IPR010982">
    <property type="entry name" value="Lambda_DNA-bd_dom_sf"/>
</dbReference>
<organism evidence="2 3">
    <name type="scientific">Dysosmobacter welbionis</name>
    <dbReference type="NCBI Taxonomy" id="2093857"/>
    <lineage>
        <taxon>Bacteria</taxon>
        <taxon>Bacillati</taxon>
        <taxon>Bacillota</taxon>
        <taxon>Clostridia</taxon>
        <taxon>Eubacteriales</taxon>
        <taxon>Oscillospiraceae</taxon>
        <taxon>Dysosmobacter</taxon>
    </lineage>
</organism>
<dbReference type="GeneID" id="89522158"/>
<keyword evidence="3" id="KW-1185">Reference proteome</keyword>
<dbReference type="EMBL" id="CP034413">
    <property type="protein sequence ID" value="QCI58894.1"/>
    <property type="molecule type" value="Genomic_DNA"/>
</dbReference>
<reference evidence="3" key="1">
    <citation type="submission" date="2018-12" db="EMBL/GenBank/DDBJ databases">
        <title>Dusodibacter welbiota gen. nov., sp. nov., isolated from human faeces and emended description of the Oscillibacter genus.</title>
        <authorList>
            <person name="Le Roy T."/>
            <person name="Van der Smissen P."/>
            <person name="Delzenne N."/>
            <person name="Muccioli G."/>
            <person name="Collet J.F."/>
            <person name="Cani P.D."/>
        </authorList>
    </citation>
    <scope>NUCLEOTIDE SEQUENCE [LARGE SCALE GENOMIC DNA]</scope>
    <source>
        <strain evidence="3">J115</strain>
    </source>
</reference>
<sequence>MDAKATGGLIARRRKEKNWSQGELTERLHVTDKAVSRWETGRGLPDENPWALGLA</sequence>
<dbReference type="CDD" id="cd00093">
    <property type="entry name" value="HTH_XRE"/>
    <property type="match status" value="1"/>
</dbReference>
<proteinExistence type="predicted"/>
<dbReference type="GO" id="GO:0003677">
    <property type="term" value="F:DNA binding"/>
    <property type="evidence" value="ECO:0007669"/>
    <property type="project" value="InterPro"/>
</dbReference>
<dbReference type="InterPro" id="IPR001387">
    <property type="entry name" value="Cro/C1-type_HTH"/>
</dbReference>